<feature type="region of interest" description="Disordered" evidence="6">
    <location>
        <begin position="407"/>
        <end position="476"/>
    </location>
</feature>
<dbReference type="RefSeq" id="XP_005823920.1">
    <property type="nucleotide sequence ID" value="XM_005823863.1"/>
</dbReference>
<comment type="subcellular location">
    <subcellularLocation>
        <location evidence="1">Membrane</location>
        <topology evidence="1">Lipid-anchor</topology>
    </subcellularLocation>
</comment>
<reference evidence="10" key="3">
    <citation type="submission" date="2016-03" db="UniProtKB">
        <authorList>
            <consortium name="EnsemblProtists"/>
        </authorList>
    </citation>
    <scope>IDENTIFICATION</scope>
</reference>
<dbReference type="CDD" id="cd06257">
    <property type="entry name" value="DnaJ"/>
    <property type="match status" value="1"/>
</dbReference>
<keyword evidence="7" id="KW-0812">Transmembrane</keyword>
<feature type="domain" description="J" evidence="8">
    <location>
        <begin position="14"/>
        <end position="81"/>
    </location>
</feature>
<dbReference type="PROSITE" id="PS00636">
    <property type="entry name" value="DNAJ_1"/>
    <property type="match status" value="1"/>
</dbReference>
<dbReference type="OMA" id="QHTHDAY"/>
<feature type="transmembrane region" description="Helical" evidence="7">
    <location>
        <begin position="253"/>
        <end position="276"/>
    </location>
</feature>
<dbReference type="InterPro" id="IPR018253">
    <property type="entry name" value="DnaJ_domain_CS"/>
</dbReference>
<evidence type="ECO:0000256" key="1">
    <source>
        <dbReference type="ARBA" id="ARBA00004635"/>
    </source>
</evidence>
<reference evidence="11" key="2">
    <citation type="submission" date="2012-11" db="EMBL/GenBank/DDBJ databases">
        <authorList>
            <person name="Kuo A."/>
            <person name="Curtis B.A."/>
            <person name="Tanifuji G."/>
            <person name="Burki F."/>
            <person name="Gruber A."/>
            <person name="Irimia M."/>
            <person name="Maruyama S."/>
            <person name="Arias M.C."/>
            <person name="Ball S.G."/>
            <person name="Gile G.H."/>
            <person name="Hirakawa Y."/>
            <person name="Hopkins J.F."/>
            <person name="Rensing S.A."/>
            <person name="Schmutz J."/>
            <person name="Symeonidi A."/>
            <person name="Elias M."/>
            <person name="Eveleigh R.J."/>
            <person name="Herman E.K."/>
            <person name="Klute M.J."/>
            <person name="Nakayama T."/>
            <person name="Obornik M."/>
            <person name="Reyes-Prieto A."/>
            <person name="Armbrust E.V."/>
            <person name="Aves S.J."/>
            <person name="Beiko R.G."/>
            <person name="Coutinho P."/>
            <person name="Dacks J.B."/>
            <person name="Durnford D.G."/>
            <person name="Fast N.M."/>
            <person name="Green B.R."/>
            <person name="Grisdale C."/>
            <person name="Hempe F."/>
            <person name="Henrissat B."/>
            <person name="Hoppner M.P."/>
            <person name="Ishida K.-I."/>
            <person name="Kim E."/>
            <person name="Koreny L."/>
            <person name="Kroth P.G."/>
            <person name="Liu Y."/>
            <person name="Malik S.-B."/>
            <person name="Maier U.G."/>
            <person name="McRose D."/>
            <person name="Mock T."/>
            <person name="Neilson J.A."/>
            <person name="Onodera N.T."/>
            <person name="Poole A.M."/>
            <person name="Pritham E.J."/>
            <person name="Richards T.A."/>
            <person name="Rocap G."/>
            <person name="Roy S.W."/>
            <person name="Sarai C."/>
            <person name="Schaack S."/>
            <person name="Shirato S."/>
            <person name="Slamovits C.H."/>
            <person name="Spencer D.F."/>
            <person name="Suzuki S."/>
            <person name="Worden A.Z."/>
            <person name="Zauner S."/>
            <person name="Barry K."/>
            <person name="Bell C."/>
            <person name="Bharti A.K."/>
            <person name="Crow J.A."/>
            <person name="Grimwood J."/>
            <person name="Kramer R."/>
            <person name="Lindquist E."/>
            <person name="Lucas S."/>
            <person name="Salamov A."/>
            <person name="McFadden G.I."/>
            <person name="Lane C.E."/>
            <person name="Keeling P.J."/>
            <person name="Gray M.W."/>
            <person name="Grigoriev I.V."/>
            <person name="Archibald J.M."/>
        </authorList>
    </citation>
    <scope>NUCLEOTIDE SEQUENCE</scope>
    <source>
        <strain evidence="11">CCMP2712</strain>
    </source>
</reference>
<proteinExistence type="predicted"/>
<keyword evidence="4" id="KW-0143">Chaperone</keyword>
<feature type="compositionally biased region" description="Polar residues" evidence="6">
    <location>
        <begin position="448"/>
        <end position="460"/>
    </location>
</feature>
<dbReference type="EMBL" id="JH993066">
    <property type="protein sequence ID" value="EKX36940.1"/>
    <property type="molecule type" value="Genomic_DNA"/>
</dbReference>
<keyword evidence="2 7" id="KW-0472">Membrane</keyword>
<evidence type="ECO:0000256" key="2">
    <source>
        <dbReference type="ARBA" id="ARBA00023136"/>
    </source>
</evidence>
<dbReference type="Pfam" id="PF00226">
    <property type="entry name" value="DnaJ"/>
    <property type="match status" value="1"/>
</dbReference>
<dbReference type="eggNOG" id="KOG0714">
    <property type="taxonomic scope" value="Eukaryota"/>
</dbReference>
<dbReference type="GO" id="GO:0005737">
    <property type="term" value="C:cytoplasm"/>
    <property type="evidence" value="ECO:0007669"/>
    <property type="project" value="UniProtKB-ARBA"/>
</dbReference>
<evidence type="ECO:0000256" key="5">
    <source>
        <dbReference type="ARBA" id="ARBA00023288"/>
    </source>
</evidence>
<feature type="transmembrane region" description="Helical" evidence="7">
    <location>
        <begin position="288"/>
        <end position="309"/>
    </location>
</feature>
<evidence type="ECO:0000256" key="6">
    <source>
        <dbReference type="SAM" id="MobiDB-lite"/>
    </source>
</evidence>
<feature type="transmembrane region" description="Helical" evidence="7">
    <location>
        <begin position="187"/>
        <end position="204"/>
    </location>
</feature>
<evidence type="ECO:0000256" key="4">
    <source>
        <dbReference type="ARBA" id="ARBA00023186"/>
    </source>
</evidence>
<evidence type="ECO:0000256" key="3">
    <source>
        <dbReference type="ARBA" id="ARBA00023139"/>
    </source>
</evidence>
<evidence type="ECO:0000259" key="8">
    <source>
        <dbReference type="PROSITE" id="PS50076"/>
    </source>
</evidence>
<feature type="compositionally biased region" description="Basic and acidic residues" evidence="6">
    <location>
        <begin position="427"/>
        <end position="436"/>
    </location>
</feature>
<evidence type="ECO:0000256" key="7">
    <source>
        <dbReference type="SAM" id="Phobius"/>
    </source>
</evidence>
<keyword evidence="11" id="KW-1185">Reference proteome</keyword>
<dbReference type="OrthoDB" id="10250354at2759"/>
<evidence type="ECO:0000313" key="9">
    <source>
        <dbReference type="EMBL" id="EKX36940.1"/>
    </source>
</evidence>
<dbReference type="InterPro" id="IPR036869">
    <property type="entry name" value="J_dom_sf"/>
</dbReference>
<keyword evidence="5" id="KW-0449">Lipoprotein</keyword>
<feature type="transmembrane region" description="Helical" evidence="7">
    <location>
        <begin position="144"/>
        <end position="167"/>
    </location>
</feature>
<dbReference type="PANTHER" id="PTHR44027:SF7">
    <property type="entry name" value="DNAJ HOMOLOG SUBFAMILY C MEMBER 5 HOMOLOG"/>
    <property type="match status" value="1"/>
</dbReference>
<feature type="transmembrane region" description="Helical" evidence="7">
    <location>
        <begin position="380"/>
        <end position="402"/>
    </location>
</feature>
<sequence>METLASGANVNTTQYYEILGLQKGDANTPDDIKRAWKKTALRLHPDRNRDDLEAENKFKLAKDAYDVLSDPERKQVYDKYGEEGLKIKEAMDNMDPAMALYALGSASSAARGMLVLCISFFCCFLLLFPIFLTVRIDGSSNMKWAGVFSPLFIVVGLSVCCSLPAALSSEQQDSSAIGRAYTRFTPLLYSICVLIFLSLLASALDGDLNTGIGQIFIPVFIMEAVEILALTFRVSRAAYGKYEAEKKSGSPVLSYWEFVVDKSLFKILRLIQWILIVAKVSGSTSSSWWAILLPIWLWFAYYISMRIVVKSFRILSLEKNRNPNRPLSATDEDEHDSGKENVSSRIFTFVCFILPILIMFILLASRLSGSTLANHSFAEVLIPFFLQAGLIFCAISCTLMCLRKPETDAGGGQENQEEDPESGQTRQEGESNDHYNLDAGRGEGIQPVSANQQDVHISSDTQREDSEFVSIGIEEK</sequence>
<protein>
    <recommendedName>
        <fullName evidence="8">J domain-containing protein</fullName>
    </recommendedName>
</protein>
<name>L1IMC1_GUITC</name>
<dbReference type="GeneID" id="17293637"/>
<dbReference type="Gene3D" id="1.10.287.110">
    <property type="entry name" value="DnaJ domain"/>
    <property type="match status" value="1"/>
</dbReference>
<gene>
    <name evidence="9" type="ORF">GUITHDRAFT_165629</name>
</gene>
<feature type="transmembrane region" description="Helical" evidence="7">
    <location>
        <begin position="210"/>
        <end position="232"/>
    </location>
</feature>
<dbReference type="InterPro" id="IPR019396">
    <property type="entry name" value="TM_Fragile-X-F-assoc"/>
</dbReference>
<dbReference type="PRINTS" id="PR00625">
    <property type="entry name" value="JDOMAIN"/>
</dbReference>
<dbReference type="EnsemblProtists" id="EKX36940">
    <property type="protein sequence ID" value="EKX36940"/>
    <property type="gene ID" value="GUITHDRAFT_165629"/>
</dbReference>
<feature type="transmembrane region" description="Helical" evidence="7">
    <location>
        <begin position="346"/>
        <end position="368"/>
    </location>
</feature>
<dbReference type="PaxDb" id="55529-EKX36940"/>
<dbReference type="InterPro" id="IPR051434">
    <property type="entry name" value="DnaJ_C_subfamily_member5"/>
</dbReference>
<dbReference type="HOGENOM" id="CLU_051298_0_0_1"/>
<dbReference type="STRING" id="905079.L1IMC1"/>
<dbReference type="Proteomes" id="UP000011087">
    <property type="component" value="Unassembled WGS sequence"/>
</dbReference>
<dbReference type="Pfam" id="PF10269">
    <property type="entry name" value="Tmemb_185A"/>
    <property type="match status" value="1"/>
</dbReference>
<dbReference type="AlphaFoldDB" id="L1IMC1"/>
<keyword evidence="7" id="KW-1133">Transmembrane helix</keyword>
<reference evidence="9 11" key="1">
    <citation type="journal article" date="2012" name="Nature">
        <title>Algal genomes reveal evolutionary mosaicism and the fate of nucleomorphs.</title>
        <authorList>
            <consortium name="DOE Joint Genome Institute"/>
            <person name="Curtis B.A."/>
            <person name="Tanifuji G."/>
            <person name="Burki F."/>
            <person name="Gruber A."/>
            <person name="Irimia M."/>
            <person name="Maruyama S."/>
            <person name="Arias M.C."/>
            <person name="Ball S.G."/>
            <person name="Gile G.H."/>
            <person name="Hirakawa Y."/>
            <person name="Hopkins J.F."/>
            <person name="Kuo A."/>
            <person name="Rensing S.A."/>
            <person name="Schmutz J."/>
            <person name="Symeonidi A."/>
            <person name="Elias M."/>
            <person name="Eveleigh R.J."/>
            <person name="Herman E.K."/>
            <person name="Klute M.J."/>
            <person name="Nakayama T."/>
            <person name="Obornik M."/>
            <person name="Reyes-Prieto A."/>
            <person name="Armbrust E.V."/>
            <person name="Aves S.J."/>
            <person name="Beiko R.G."/>
            <person name="Coutinho P."/>
            <person name="Dacks J.B."/>
            <person name="Durnford D.G."/>
            <person name="Fast N.M."/>
            <person name="Green B.R."/>
            <person name="Grisdale C.J."/>
            <person name="Hempel F."/>
            <person name="Henrissat B."/>
            <person name="Hoppner M.P."/>
            <person name="Ishida K."/>
            <person name="Kim E."/>
            <person name="Koreny L."/>
            <person name="Kroth P.G."/>
            <person name="Liu Y."/>
            <person name="Malik S.B."/>
            <person name="Maier U.G."/>
            <person name="McRose D."/>
            <person name="Mock T."/>
            <person name="Neilson J.A."/>
            <person name="Onodera N.T."/>
            <person name="Poole A.M."/>
            <person name="Pritham E.J."/>
            <person name="Richards T.A."/>
            <person name="Rocap G."/>
            <person name="Roy S.W."/>
            <person name="Sarai C."/>
            <person name="Schaack S."/>
            <person name="Shirato S."/>
            <person name="Slamovits C.H."/>
            <person name="Spencer D.F."/>
            <person name="Suzuki S."/>
            <person name="Worden A.Z."/>
            <person name="Zauner S."/>
            <person name="Barry K."/>
            <person name="Bell C."/>
            <person name="Bharti A.K."/>
            <person name="Crow J.A."/>
            <person name="Grimwood J."/>
            <person name="Kramer R."/>
            <person name="Lindquist E."/>
            <person name="Lucas S."/>
            <person name="Salamov A."/>
            <person name="McFadden G.I."/>
            <person name="Lane C.E."/>
            <person name="Keeling P.J."/>
            <person name="Gray M.W."/>
            <person name="Grigoriev I.V."/>
            <person name="Archibald J.M."/>
        </authorList>
    </citation>
    <scope>NUCLEOTIDE SEQUENCE</scope>
    <source>
        <strain evidence="9 11">CCMP2712</strain>
    </source>
</reference>
<dbReference type="SUPFAM" id="SSF46565">
    <property type="entry name" value="Chaperone J-domain"/>
    <property type="match status" value="1"/>
</dbReference>
<dbReference type="KEGG" id="gtt:GUITHDRAFT_165629"/>
<dbReference type="PANTHER" id="PTHR44027">
    <property type="entry name" value="DNAJ HOMOLOG SUBFAMILY C MEMBER 5 HOMOLOG"/>
    <property type="match status" value="1"/>
</dbReference>
<dbReference type="GO" id="GO:0016020">
    <property type="term" value="C:membrane"/>
    <property type="evidence" value="ECO:0007669"/>
    <property type="project" value="UniProtKB-SubCell"/>
</dbReference>
<dbReference type="PROSITE" id="PS50076">
    <property type="entry name" value="DNAJ_2"/>
    <property type="match status" value="1"/>
</dbReference>
<feature type="transmembrane region" description="Helical" evidence="7">
    <location>
        <begin position="113"/>
        <end position="132"/>
    </location>
</feature>
<accession>L1IMC1</accession>
<evidence type="ECO:0000313" key="10">
    <source>
        <dbReference type="EnsemblProtists" id="EKX36940"/>
    </source>
</evidence>
<organism evidence="9">
    <name type="scientific">Guillardia theta (strain CCMP2712)</name>
    <name type="common">Cryptophyte</name>
    <dbReference type="NCBI Taxonomy" id="905079"/>
    <lineage>
        <taxon>Eukaryota</taxon>
        <taxon>Cryptophyceae</taxon>
        <taxon>Pyrenomonadales</taxon>
        <taxon>Geminigeraceae</taxon>
        <taxon>Guillardia</taxon>
    </lineage>
</organism>
<keyword evidence="3" id="KW-0564">Palmitate</keyword>
<dbReference type="InterPro" id="IPR001623">
    <property type="entry name" value="DnaJ_domain"/>
</dbReference>
<evidence type="ECO:0000313" key="11">
    <source>
        <dbReference type="Proteomes" id="UP000011087"/>
    </source>
</evidence>
<dbReference type="SMART" id="SM00271">
    <property type="entry name" value="DnaJ"/>
    <property type="match status" value="1"/>
</dbReference>